<dbReference type="InParanoid" id="A0A0C3C1T1"/>
<proteinExistence type="predicted"/>
<sequence>MLWPFVAIAESRYKRVETDDMKVKEPPPERPSLVAVVGVAVLNLDNSDPSACVTTFSIPPSPSTAKSERQPAQQLNVTRKAHENDSAVLIPVVFVFIAVSSVQASLNKFDNEHLEPSSRAAGKRGGSESTVLLPADWVRGEWVLHWPVLLLQMCKRGLDFVQFASAGRLGVERHPEECSTGDCRCLKCECKCECESASMRMRELLNHASSPNTPTCPLGSSFSPSPPHSHVPP</sequence>
<organism evidence="1 2">
    <name type="scientific">Piloderma croceum (strain F 1598)</name>
    <dbReference type="NCBI Taxonomy" id="765440"/>
    <lineage>
        <taxon>Eukaryota</taxon>
        <taxon>Fungi</taxon>
        <taxon>Dikarya</taxon>
        <taxon>Basidiomycota</taxon>
        <taxon>Agaricomycotina</taxon>
        <taxon>Agaricomycetes</taxon>
        <taxon>Agaricomycetidae</taxon>
        <taxon>Atheliales</taxon>
        <taxon>Atheliaceae</taxon>
        <taxon>Piloderma</taxon>
    </lineage>
</organism>
<dbReference type="Proteomes" id="UP000054166">
    <property type="component" value="Unassembled WGS sequence"/>
</dbReference>
<dbReference type="EMBL" id="KN832990">
    <property type="protein sequence ID" value="KIM83552.1"/>
    <property type="molecule type" value="Genomic_DNA"/>
</dbReference>
<evidence type="ECO:0000313" key="1">
    <source>
        <dbReference type="EMBL" id="KIM83552.1"/>
    </source>
</evidence>
<dbReference type="AlphaFoldDB" id="A0A0C3C1T1"/>
<name>A0A0C3C1T1_PILCF</name>
<accession>A0A0C3C1T1</accession>
<evidence type="ECO:0000313" key="2">
    <source>
        <dbReference type="Proteomes" id="UP000054166"/>
    </source>
</evidence>
<protein>
    <submittedName>
        <fullName evidence="1">Uncharacterized protein</fullName>
    </submittedName>
</protein>
<dbReference type="HOGENOM" id="CLU_1190284_0_0_1"/>
<keyword evidence="2" id="KW-1185">Reference proteome</keyword>
<gene>
    <name evidence="1" type="ORF">PILCRDRAFT_6975</name>
</gene>
<reference evidence="1 2" key="1">
    <citation type="submission" date="2014-04" db="EMBL/GenBank/DDBJ databases">
        <authorList>
            <consortium name="DOE Joint Genome Institute"/>
            <person name="Kuo A."/>
            <person name="Tarkka M."/>
            <person name="Buscot F."/>
            <person name="Kohler A."/>
            <person name="Nagy L.G."/>
            <person name="Floudas D."/>
            <person name="Copeland A."/>
            <person name="Barry K.W."/>
            <person name="Cichocki N."/>
            <person name="Veneault-Fourrey C."/>
            <person name="LaButti K."/>
            <person name="Lindquist E.A."/>
            <person name="Lipzen A."/>
            <person name="Lundell T."/>
            <person name="Morin E."/>
            <person name="Murat C."/>
            <person name="Sun H."/>
            <person name="Tunlid A."/>
            <person name="Henrissat B."/>
            <person name="Grigoriev I.V."/>
            <person name="Hibbett D.S."/>
            <person name="Martin F."/>
            <person name="Nordberg H.P."/>
            <person name="Cantor M.N."/>
            <person name="Hua S.X."/>
        </authorList>
    </citation>
    <scope>NUCLEOTIDE SEQUENCE [LARGE SCALE GENOMIC DNA]</scope>
    <source>
        <strain evidence="1 2">F 1598</strain>
    </source>
</reference>
<reference evidence="2" key="2">
    <citation type="submission" date="2015-01" db="EMBL/GenBank/DDBJ databases">
        <title>Evolutionary Origins and Diversification of the Mycorrhizal Mutualists.</title>
        <authorList>
            <consortium name="DOE Joint Genome Institute"/>
            <consortium name="Mycorrhizal Genomics Consortium"/>
            <person name="Kohler A."/>
            <person name="Kuo A."/>
            <person name="Nagy L.G."/>
            <person name="Floudas D."/>
            <person name="Copeland A."/>
            <person name="Barry K.W."/>
            <person name="Cichocki N."/>
            <person name="Veneault-Fourrey C."/>
            <person name="LaButti K."/>
            <person name="Lindquist E.A."/>
            <person name="Lipzen A."/>
            <person name="Lundell T."/>
            <person name="Morin E."/>
            <person name="Murat C."/>
            <person name="Riley R."/>
            <person name="Ohm R."/>
            <person name="Sun H."/>
            <person name="Tunlid A."/>
            <person name="Henrissat B."/>
            <person name="Grigoriev I.V."/>
            <person name="Hibbett D.S."/>
            <person name="Martin F."/>
        </authorList>
    </citation>
    <scope>NUCLEOTIDE SEQUENCE [LARGE SCALE GENOMIC DNA]</scope>
    <source>
        <strain evidence="2">F 1598</strain>
    </source>
</reference>